<sequence>MCSHQQGGTAPPRRQEIQMSTIVTVAKGLVVDLLEDRGIKGADMLDGMIEAQADQGQVIWEELRHHVAFGYAPATGVRVAVFNLDGADGMQVIRVTNWALGHTDETPDLG</sequence>
<dbReference type="Proteomes" id="UP000005653">
    <property type="component" value="Segment"/>
</dbReference>
<keyword evidence="2" id="KW-1185">Reference proteome</keyword>
<evidence type="ECO:0000313" key="1">
    <source>
        <dbReference type="EMBL" id="AER49398.1"/>
    </source>
</evidence>
<name>G8I9K5_9CAUD</name>
<protein>
    <submittedName>
        <fullName evidence="1">Uncharacterized protein</fullName>
    </submittedName>
</protein>
<dbReference type="Pfam" id="PF23946">
    <property type="entry name" value="DUF7280"/>
    <property type="match status" value="1"/>
</dbReference>
<proteinExistence type="predicted"/>
<reference evidence="1 2" key="1">
    <citation type="journal article" date="2012" name="J. Virol.">
        <title>Complete Genome Sequences of 138 Mycobacteriophages.</title>
        <authorList>
            <consortium name="the Science Education Alliance Phage Hunters Advancing Genomics and Evolutionary Science Program"/>
            <consortium name="the KwaZulu-Natal Research Institute for Tuberculosis and HIV Mycobacterial Genetics Course Students"/>
            <consortium name="the Phage Hunters Integrating Research and Education Program"/>
            <person name="Hatfull G.F."/>
        </authorList>
    </citation>
    <scope>NUCLEOTIDE SEQUENCE [LARGE SCALE GENOMIC DNA]</scope>
</reference>
<gene>
    <name evidence="1" type="primary">84</name>
    <name evidence="1" type="ORF">STINGER_84</name>
</gene>
<organism evidence="1 2">
    <name type="scientific">Mycobacterium phage Stinger</name>
    <dbReference type="NCBI Taxonomy" id="1089137"/>
    <lineage>
        <taxon>Viruses</taxon>
        <taxon>Duplodnaviria</taxon>
        <taxon>Heunggongvirae</taxon>
        <taxon>Uroviricota</taxon>
        <taxon>Caudoviricetes</taxon>
        <taxon>Bclasvirinae</taxon>
        <taxon>Coopervirus</taxon>
        <taxon>Coopervirus stinger</taxon>
    </lineage>
</organism>
<dbReference type="GeneID" id="18989880"/>
<dbReference type="EMBL" id="JN699011">
    <property type="protein sequence ID" value="AER49398.1"/>
    <property type="molecule type" value="Genomic_DNA"/>
</dbReference>
<dbReference type="InterPro" id="IPR055704">
    <property type="entry name" value="DUF7280"/>
</dbReference>
<dbReference type="RefSeq" id="YP_009018499.1">
    <property type="nucleotide sequence ID" value="NC_023741.1"/>
</dbReference>
<accession>G8I9K5</accession>
<evidence type="ECO:0000313" key="2">
    <source>
        <dbReference type="Proteomes" id="UP000005653"/>
    </source>
</evidence>
<dbReference type="OrthoDB" id="23194at10239"/>
<dbReference type="KEGG" id="vg:18989880"/>